<dbReference type="EC" id="2.7.7.7" evidence="11"/>
<comment type="similarity">
    <text evidence="1 11">Belongs to the DnaX/STICHEL family.</text>
</comment>
<evidence type="ECO:0000256" key="10">
    <source>
        <dbReference type="ARBA" id="ARBA00049244"/>
    </source>
</evidence>
<feature type="domain" description="AAA+ ATPase" evidence="13">
    <location>
        <begin position="109"/>
        <end position="256"/>
    </location>
</feature>
<evidence type="ECO:0000256" key="3">
    <source>
        <dbReference type="ARBA" id="ARBA00022695"/>
    </source>
</evidence>
<dbReference type="SMART" id="SM00382">
    <property type="entry name" value="AAA"/>
    <property type="match status" value="1"/>
</dbReference>
<feature type="compositionally biased region" description="Low complexity" evidence="12">
    <location>
        <begin position="50"/>
        <end position="64"/>
    </location>
</feature>
<keyword evidence="2 11" id="KW-0808">Transferase</keyword>
<dbReference type="EMBL" id="JAHZUY010000033">
    <property type="protein sequence ID" value="MBW8270214.1"/>
    <property type="molecule type" value="Genomic_DNA"/>
</dbReference>
<feature type="region of interest" description="Disordered" evidence="12">
    <location>
        <begin position="628"/>
        <end position="669"/>
    </location>
</feature>
<feature type="region of interest" description="Disordered" evidence="12">
    <location>
        <begin position="1"/>
        <end position="64"/>
    </location>
</feature>
<reference evidence="14 15" key="1">
    <citation type="submission" date="2021-08" db="EMBL/GenBank/DDBJ databases">
        <title>Caldovatus sediminis gen. nov., sp. nov., a moderately thermophilic bacterium isolated from a hot spring.</title>
        <authorList>
            <person name="Hu C.-J."/>
            <person name="Li W.-J."/>
            <person name="Xian W.-D."/>
        </authorList>
    </citation>
    <scope>NUCLEOTIDE SEQUENCE [LARGE SCALE GENOMIC DNA]</scope>
    <source>
        <strain evidence="14 15">SYSU G05006</strain>
    </source>
</reference>
<dbReference type="SUPFAM" id="SSF48019">
    <property type="entry name" value="post-AAA+ oligomerization domain-like"/>
    <property type="match status" value="1"/>
</dbReference>
<dbReference type="Gene3D" id="1.10.8.60">
    <property type="match status" value="1"/>
</dbReference>
<feature type="compositionally biased region" description="Low complexity" evidence="12">
    <location>
        <begin position="10"/>
        <end position="25"/>
    </location>
</feature>
<keyword evidence="9 11" id="KW-0239">DNA-directed DNA polymerase</keyword>
<dbReference type="InterPro" id="IPR027417">
    <property type="entry name" value="P-loop_NTPase"/>
</dbReference>
<dbReference type="NCBIfam" id="NF006585">
    <property type="entry name" value="PRK09111.1"/>
    <property type="match status" value="1"/>
</dbReference>
<dbReference type="InterPro" id="IPR012763">
    <property type="entry name" value="DNA_pol_III_sug/sutau_N"/>
</dbReference>
<evidence type="ECO:0000256" key="5">
    <source>
        <dbReference type="ARBA" id="ARBA00022723"/>
    </source>
</evidence>
<evidence type="ECO:0000256" key="4">
    <source>
        <dbReference type="ARBA" id="ARBA00022705"/>
    </source>
</evidence>
<evidence type="ECO:0000256" key="2">
    <source>
        <dbReference type="ARBA" id="ARBA00022679"/>
    </source>
</evidence>
<accession>A0ABS7F3Z3</accession>
<comment type="caution">
    <text evidence="14">The sequence shown here is derived from an EMBL/GenBank/DDBJ whole genome shotgun (WGS) entry which is preliminary data.</text>
</comment>
<keyword evidence="3 11" id="KW-0548">Nucleotidyltransferase</keyword>
<dbReference type="Gene3D" id="3.40.50.300">
    <property type="entry name" value="P-loop containing nucleotide triphosphate hydrolases"/>
    <property type="match status" value="1"/>
</dbReference>
<evidence type="ECO:0000256" key="9">
    <source>
        <dbReference type="ARBA" id="ARBA00022932"/>
    </source>
</evidence>
<keyword evidence="6 11" id="KW-0547">Nucleotide-binding</keyword>
<evidence type="ECO:0000256" key="7">
    <source>
        <dbReference type="ARBA" id="ARBA00022833"/>
    </source>
</evidence>
<protein>
    <recommendedName>
        <fullName evidence="11">DNA polymerase III subunit gamma/tau</fullName>
        <ecNumber evidence="11">2.7.7.7</ecNumber>
    </recommendedName>
</protein>
<keyword evidence="4 11" id="KW-0235">DNA replication</keyword>
<organism evidence="14 15">
    <name type="scientific">Caldovatus aquaticus</name>
    <dbReference type="NCBI Taxonomy" id="2865671"/>
    <lineage>
        <taxon>Bacteria</taxon>
        <taxon>Pseudomonadati</taxon>
        <taxon>Pseudomonadota</taxon>
        <taxon>Alphaproteobacteria</taxon>
        <taxon>Acetobacterales</taxon>
        <taxon>Roseomonadaceae</taxon>
        <taxon>Caldovatus</taxon>
    </lineage>
</organism>
<dbReference type="Gene3D" id="1.20.272.10">
    <property type="match status" value="1"/>
</dbReference>
<name>A0ABS7F3Z3_9PROT</name>
<dbReference type="InterPro" id="IPR022107">
    <property type="entry name" value="DNA_pol_III_gamma/tau_C"/>
</dbReference>
<evidence type="ECO:0000256" key="8">
    <source>
        <dbReference type="ARBA" id="ARBA00022840"/>
    </source>
</evidence>
<keyword evidence="15" id="KW-1185">Reference proteome</keyword>
<evidence type="ECO:0000256" key="11">
    <source>
        <dbReference type="RuleBase" id="RU364063"/>
    </source>
</evidence>
<keyword evidence="7" id="KW-0862">Zinc</keyword>
<dbReference type="Pfam" id="PF13177">
    <property type="entry name" value="DNA_pol3_delta2"/>
    <property type="match status" value="1"/>
</dbReference>
<sequence length="669" mass="69733">MAAADQTLFGSDASAADGVAPAAEEGLPEPPPPAGPGLFDAPAAAPPPQADGAPVRAAAAPPAPAPRAELGAAAYRVLARKYRPTTFAELIGQEALVRTLRNAFAQNRVPHAFLLTGVRGVGKTTTARIVARALNCIGPDGEGGPTVDPCGVCPECRAILADRHPDVVELDAASNNSVDDVRELRETLRYRPVQGRFKVLILDEVHMLSGAAFNALLKTLEEPPPQVKFMLATTELRKVPLTIRSRCQTHYLRRVPQAELRAHFARVLEKEGVAAEPEAVAMIARAADGSVRDGLSLLDQAIALAGAGGAVTAEAVRDMLGLADRGLVLDLFEALMGGDVAGALGLMDRAHERGADPLVVLSDLAELTHLLSRMRAVPALREDPSLPEAERARGAALAAKLSVPVLARAWQMLLKGIAEVQQEGVDRRAAAEMVLIRLAHAADLPTPGELVRRLTEGGTAPAVPAPPRPGAPGGGLRAVAGGAVAHRAAEPVASAAPLPGTFREVVALASGKRPMLHAYLLHSVHLVRFAPGRIEIRVEPSAPRDLAAQLAQMLQEETGARWTVALSNAEGEPTLAEQGRAAEAERRELARSHPLVQAILAAFPGATIEAVRDASTDAYGLPAAPALAARTADAADAPAEDDAGDIVPPEAEPGDLDDDLSPDEGYPAP</sequence>
<dbReference type="GO" id="GO:0003887">
    <property type="term" value="F:DNA-directed DNA polymerase activity"/>
    <property type="evidence" value="ECO:0007669"/>
    <property type="project" value="UniProtKB-EC"/>
</dbReference>
<evidence type="ECO:0000256" key="1">
    <source>
        <dbReference type="ARBA" id="ARBA00006360"/>
    </source>
</evidence>
<comment type="catalytic activity">
    <reaction evidence="10 11">
        <text>DNA(n) + a 2'-deoxyribonucleoside 5'-triphosphate = DNA(n+1) + diphosphate</text>
        <dbReference type="Rhea" id="RHEA:22508"/>
        <dbReference type="Rhea" id="RHEA-COMP:17339"/>
        <dbReference type="Rhea" id="RHEA-COMP:17340"/>
        <dbReference type="ChEBI" id="CHEBI:33019"/>
        <dbReference type="ChEBI" id="CHEBI:61560"/>
        <dbReference type="ChEBI" id="CHEBI:173112"/>
        <dbReference type="EC" id="2.7.7.7"/>
    </reaction>
</comment>
<keyword evidence="5" id="KW-0479">Metal-binding</keyword>
<dbReference type="CDD" id="cd18137">
    <property type="entry name" value="HLD_clamp_pol_III_gamma_tau"/>
    <property type="match status" value="1"/>
</dbReference>
<dbReference type="PANTHER" id="PTHR11669:SF0">
    <property type="entry name" value="PROTEIN STICHEL-LIKE 2"/>
    <property type="match status" value="1"/>
</dbReference>
<proteinExistence type="inferred from homology"/>
<evidence type="ECO:0000256" key="12">
    <source>
        <dbReference type="SAM" id="MobiDB-lite"/>
    </source>
</evidence>
<dbReference type="Proteomes" id="UP001519924">
    <property type="component" value="Unassembled WGS sequence"/>
</dbReference>
<dbReference type="Pfam" id="PF22608">
    <property type="entry name" value="DNAX_ATPase_lid"/>
    <property type="match status" value="1"/>
</dbReference>
<dbReference type="InterPro" id="IPR022754">
    <property type="entry name" value="DNA_pol_III_gamma-3"/>
</dbReference>
<dbReference type="Pfam" id="PF12362">
    <property type="entry name" value="DUF3646"/>
    <property type="match status" value="1"/>
</dbReference>
<dbReference type="RefSeq" id="WP_220117961.1">
    <property type="nucleotide sequence ID" value="NZ_JAHZUY010000033.1"/>
</dbReference>
<dbReference type="PANTHER" id="PTHR11669">
    <property type="entry name" value="REPLICATION FACTOR C / DNA POLYMERASE III GAMMA-TAU SUBUNIT"/>
    <property type="match status" value="1"/>
</dbReference>
<comment type="subunit">
    <text evidence="11">DNA polymerase III contains a core (composed of alpha, epsilon and theta chains) that associates with a tau subunit. This core dimerizes to form the POLIII' complex. PolIII' associates with the gamma complex (composed of gamma, delta, delta', psi and chi chains) and with the beta chain to form the complete DNA polymerase III complex.</text>
</comment>
<evidence type="ECO:0000313" key="14">
    <source>
        <dbReference type="EMBL" id="MBW8270214.1"/>
    </source>
</evidence>
<dbReference type="NCBIfam" id="TIGR02397">
    <property type="entry name" value="dnaX_nterm"/>
    <property type="match status" value="1"/>
</dbReference>
<dbReference type="Pfam" id="PF12169">
    <property type="entry name" value="DNA_pol3_gamma3"/>
    <property type="match status" value="1"/>
</dbReference>
<dbReference type="InterPro" id="IPR045085">
    <property type="entry name" value="HLD_clamp_pol_III_gamma_tau"/>
</dbReference>
<evidence type="ECO:0000313" key="15">
    <source>
        <dbReference type="Proteomes" id="UP001519924"/>
    </source>
</evidence>
<keyword evidence="8 11" id="KW-0067">ATP-binding</keyword>
<evidence type="ECO:0000259" key="13">
    <source>
        <dbReference type="SMART" id="SM00382"/>
    </source>
</evidence>
<feature type="compositionally biased region" description="Low complexity" evidence="12">
    <location>
        <begin position="628"/>
        <end position="637"/>
    </location>
</feature>
<feature type="compositionally biased region" description="Acidic residues" evidence="12">
    <location>
        <begin position="652"/>
        <end position="662"/>
    </location>
</feature>
<dbReference type="InterPro" id="IPR008921">
    <property type="entry name" value="DNA_pol3_clamp-load_cplx_C"/>
</dbReference>
<comment type="function">
    <text evidence="11">DNA polymerase III is a complex, multichain enzyme responsible for most of the replicative synthesis in bacteria. This DNA polymerase also exhibits 3' to 5' exonuclease activity.</text>
</comment>
<dbReference type="SUPFAM" id="SSF52540">
    <property type="entry name" value="P-loop containing nucleoside triphosphate hydrolases"/>
    <property type="match status" value="1"/>
</dbReference>
<gene>
    <name evidence="11" type="primary">dnaX</name>
    <name evidence="14" type="ORF">K1J50_12035</name>
</gene>
<dbReference type="InterPro" id="IPR050238">
    <property type="entry name" value="DNA_Rep/Repair_Clamp_Loader"/>
</dbReference>
<dbReference type="CDD" id="cd00009">
    <property type="entry name" value="AAA"/>
    <property type="match status" value="1"/>
</dbReference>
<dbReference type="InterPro" id="IPR003593">
    <property type="entry name" value="AAA+_ATPase"/>
</dbReference>
<evidence type="ECO:0000256" key="6">
    <source>
        <dbReference type="ARBA" id="ARBA00022741"/>
    </source>
</evidence>